<feature type="compositionally biased region" description="Low complexity" evidence="1">
    <location>
        <begin position="923"/>
        <end position="960"/>
    </location>
</feature>
<dbReference type="EMBL" id="LXPE01000009">
    <property type="protein sequence ID" value="OBA27267.1"/>
    <property type="molecule type" value="Genomic_DNA"/>
</dbReference>
<evidence type="ECO:0000313" key="2">
    <source>
        <dbReference type="EMBL" id="OBA27267.1"/>
    </source>
</evidence>
<dbReference type="OrthoDB" id="10051404at2759"/>
<organism evidence="2 3">
    <name type="scientific">Hanseniaspora valbyensis NRRL Y-1626</name>
    <dbReference type="NCBI Taxonomy" id="766949"/>
    <lineage>
        <taxon>Eukaryota</taxon>
        <taxon>Fungi</taxon>
        <taxon>Dikarya</taxon>
        <taxon>Ascomycota</taxon>
        <taxon>Saccharomycotina</taxon>
        <taxon>Saccharomycetes</taxon>
        <taxon>Saccharomycodales</taxon>
        <taxon>Saccharomycodaceae</taxon>
        <taxon>Hanseniaspora</taxon>
    </lineage>
</organism>
<comment type="caution">
    <text evidence="2">The sequence shown here is derived from an EMBL/GenBank/DDBJ whole genome shotgun (WGS) entry which is preliminary data.</text>
</comment>
<protein>
    <submittedName>
        <fullName evidence="2">Uncharacterized protein</fullName>
    </submittedName>
</protein>
<dbReference type="InterPro" id="IPR012337">
    <property type="entry name" value="RNaseH-like_sf"/>
</dbReference>
<evidence type="ECO:0000313" key="3">
    <source>
        <dbReference type="Proteomes" id="UP000092321"/>
    </source>
</evidence>
<gene>
    <name evidence="2" type="ORF">HANVADRAFT_52311</name>
</gene>
<dbReference type="AlphaFoldDB" id="A0A1B7TEV7"/>
<accession>A0A1B7TEV7</accession>
<evidence type="ECO:0000256" key="1">
    <source>
        <dbReference type="SAM" id="MobiDB-lite"/>
    </source>
</evidence>
<feature type="region of interest" description="Disordered" evidence="1">
    <location>
        <begin position="911"/>
        <end position="960"/>
    </location>
</feature>
<reference evidence="3" key="1">
    <citation type="journal article" date="2016" name="Proc. Natl. Acad. Sci. U.S.A.">
        <title>Comparative genomics of biotechnologically important yeasts.</title>
        <authorList>
            <person name="Riley R."/>
            <person name="Haridas S."/>
            <person name="Wolfe K.H."/>
            <person name="Lopes M.R."/>
            <person name="Hittinger C.T."/>
            <person name="Goeker M."/>
            <person name="Salamov A.A."/>
            <person name="Wisecaver J.H."/>
            <person name="Long T.M."/>
            <person name="Calvey C.H."/>
            <person name="Aerts A.L."/>
            <person name="Barry K.W."/>
            <person name="Choi C."/>
            <person name="Clum A."/>
            <person name="Coughlan A.Y."/>
            <person name="Deshpande S."/>
            <person name="Douglass A.P."/>
            <person name="Hanson S.J."/>
            <person name="Klenk H.-P."/>
            <person name="LaButti K.M."/>
            <person name="Lapidus A."/>
            <person name="Lindquist E.A."/>
            <person name="Lipzen A.M."/>
            <person name="Meier-Kolthoff J.P."/>
            <person name="Ohm R.A."/>
            <person name="Otillar R.P."/>
            <person name="Pangilinan J.L."/>
            <person name="Peng Y."/>
            <person name="Rokas A."/>
            <person name="Rosa C.A."/>
            <person name="Scheuner C."/>
            <person name="Sibirny A.A."/>
            <person name="Slot J.C."/>
            <person name="Stielow J.B."/>
            <person name="Sun H."/>
            <person name="Kurtzman C.P."/>
            <person name="Blackwell M."/>
            <person name="Grigoriev I.V."/>
            <person name="Jeffries T.W."/>
        </authorList>
    </citation>
    <scope>NUCLEOTIDE SEQUENCE [LARGE SCALE GENOMIC DNA]</scope>
    <source>
        <strain evidence="3">NRRL Y-1626</strain>
    </source>
</reference>
<dbReference type="SUPFAM" id="SSF53098">
    <property type="entry name" value="Ribonuclease H-like"/>
    <property type="match status" value="1"/>
</dbReference>
<name>A0A1B7TEV7_9ASCO</name>
<dbReference type="Proteomes" id="UP000092321">
    <property type="component" value="Unassembled WGS sequence"/>
</dbReference>
<sequence>MTIWIPDFRCKDPGDIGNVKLLFLKASPDSSGYRNFLCLGCHNLSTPYISNRNELFNDHCYKYHAVKSRGTSIGSNLYFEVIISYVVENGAALQFASNKNISTMGIIKRIGLPAKGFYDKHVREAVININKLLHQRFIESSVDNSFIPLNLDEENSNICSLVTEMTKKIHTFICITEDGWSDWKKSYESLICHLTRTYKLVDGDVYQVEADHFNHPLSLEPVKSKKSVDIYQHVSEIVNTKIGSFNQISAFCTDGASNMEGVREMLQKNEKVLSIRCVAHLIQLYFTDSLTLLTQPPSLTDTKSEDLFLTLLSSMDLDEEDINQLCLMDEETRKKCVTVKKVQKQLQAIKHKGVKLTQMDLDSLDYIDSIAPDSNEINEQITINGSETAVDSEEENVQIDDDTNNIPEESESFYTPDFCRKVFEKSKPNQYLDDFLGEWDTTDYSCESEHYKKAIGILKDANYSLDKGRNIFKILRKISTDFNEEKIKNLKLKCKPKRYISIRWNSMKEFIEPYLQCNFRPRNFYLHSKYDPFNRIPVRYWLSYEDLILMRIIYSHLKELFFLTKFASRDDISPFLYRSVSNSGYTIGKKLLDALKELDFINEDTFEQLCKKNMLRFEESTSTAIVEILDLLSVESISKGVNVKYLATLMYQLFIFKTTDNLKVDFDGHFSPKNFDTRRFLKGSGSLSIKTLQLRKDGILKCYPYVDHELFKKNNDSNFTDEITDFGYIVRNRPDDATATQNEINQSQYAVNDIIGNGKSQLLKMCINCIKQYELFVQMQLKRLKVLANDDMPDLVDQDTVGVKSFRHLKQKNTLNLIVPSEYIKSNNEGLMCYLLNFAQSIAIHTTSNERAFSVLKFVKGQYRNNINYDLFEAYLHLHMWHSKESDLSFFEKMHRGLEVRRQRDINYGILIESNPKGKKNNDNTNNNDNVNEQSDGNTNNNNNVNRESDNNTNNNDNISVGNVGKDFTINNTVNSFVFYNNQINIPSLTEEE</sequence>
<keyword evidence="3" id="KW-1185">Reference proteome</keyword>
<proteinExistence type="predicted"/>